<proteinExistence type="predicted"/>
<feature type="signal peptide" evidence="1">
    <location>
        <begin position="1"/>
        <end position="25"/>
    </location>
</feature>
<evidence type="ECO:0000256" key="1">
    <source>
        <dbReference type="SAM" id="SignalP"/>
    </source>
</evidence>
<keyword evidence="1" id="KW-0732">Signal</keyword>
<reference evidence="2 3" key="1">
    <citation type="journal article" date="2024" name="Commun. Biol.">
        <title>Comparative genomic analysis of thermophilic fungi reveals convergent evolutionary adaptations and gene losses.</title>
        <authorList>
            <person name="Steindorff A.S."/>
            <person name="Aguilar-Pontes M.V."/>
            <person name="Robinson A.J."/>
            <person name="Andreopoulos B."/>
            <person name="LaButti K."/>
            <person name="Kuo A."/>
            <person name="Mondo S."/>
            <person name="Riley R."/>
            <person name="Otillar R."/>
            <person name="Haridas S."/>
            <person name="Lipzen A."/>
            <person name="Grimwood J."/>
            <person name="Schmutz J."/>
            <person name="Clum A."/>
            <person name="Reid I.D."/>
            <person name="Moisan M.C."/>
            <person name="Butler G."/>
            <person name="Nguyen T.T.M."/>
            <person name="Dewar K."/>
            <person name="Conant G."/>
            <person name="Drula E."/>
            <person name="Henrissat B."/>
            <person name="Hansel C."/>
            <person name="Singer S."/>
            <person name="Hutchinson M.I."/>
            <person name="de Vries R.P."/>
            <person name="Natvig D.O."/>
            <person name="Powell A.J."/>
            <person name="Tsang A."/>
            <person name="Grigoriev I.V."/>
        </authorList>
    </citation>
    <scope>NUCLEOTIDE SEQUENCE [LARGE SCALE GENOMIC DNA]</scope>
    <source>
        <strain evidence="2 3">ATCC 24622</strain>
    </source>
</reference>
<gene>
    <name evidence="2" type="ORF">VTK73DRAFT_7890</name>
</gene>
<evidence type="ECO:0008006" key="4">
    <source>
        <dbReference type="Google" id="ProtNLM"/>
    </source>
</evidence>
<dbReference type="EMBL" id="JAZHXJ010000053">
    <property type="protein sequence ID" value="KAL1878549.1"/>
    <property type="molecule type" value="Genomic_DNA"/>
</dbReference>
<evidence type="ECO:0000313" key="3">
    <source>
        <dbReference type="Proteomes" id="UP001586593"/>
    </source>
</evidence>
<dbReference type="SUPFAM" id="SSF48230">
    <property type="entry name" value="Chondroitin AC/alginate lyase"/>
    <property type="match status" value="1"/>
</dbReference>
<protein>
    <recommendedName>
        <fullName evidence="4">Alginate lyase domain-containing protein</fullName>
    </recommendedName>
</protein>
<evidence type="ECO:0000313" key="2">
    <source>
        <dbReference type="EMBL" id="KAL1878549.1"/>
    </source>
</evidence>
<dbReference type="Gene3D" id="1.50.10.100">
    <property type="entry name" value="Chondroitin AC/alginate lyase"/>
    <property type="match status" value="1"/>
</dbReference>
<sequence length="426" mass="46136">MWVCKASTTRVGVVIIALASWLAAATVTGPPTLNGPVFPVPSFPGMKTRMGDFVHPGLWHTHDDLERIRAGVEKGEEPWKSAYADFSTDSFSQAGYAMQGPKSVLCRGPCSNYTSFSNDVRAAYQNALMWYITRDQGHWDRATTILDAWGTNLTNIVGTDASLLVGLEGDLFANAAEIMRWEGGWVEAGAKASGGSGFSNQLYWLFARHIKALLSFAVYLDDVAMYNYALYSYLNDLCAGLYGNFDPATGQGAETGRDQGHAMGALGWTAEAARTVQSQGVDLYALENNLLLRAAEYTAKYNLGHDVPYDPKFYRCEAVLINGPWSAPSNISRGVSTGIPKVWDILYYQYVVKRGLCAPYTIQIKHALDALGGEGHPTGSSPGDHPSWGDLIWSYPGKGDFLNDNNRTIWGGGSIGPGGLGNLNSA</sequence>
<accession>A0ABR3XS41</accession>
<keyword evidence="3" id="KW-1185">Reference proteome</keyword>
<name>A0ABR3XS41_9PEZI</name>
<dbReference type="InterPro" id="IPR008929">
    <property type="entry name" value="Chondroitin_lyas"/>
</dbReference>
<dbReference type="Proteomes" id="UP001586593">
    <property type="component" value="Unassembled WGS sequence"/>
</dbReference>
<feature type="chain" id="PRO_5046185667" description="Alginate lyase domain-containing protein" evidence="1">
    <location>
        <begin position="26"/>
        <end position="426"/>
    </location>
</feature>
<organism evidence="2 3">
    <name type="scientific">Phialemonium thermophilum</name>
    <dbReference type="NCBI Taxonomy" id="223376"/>
    <lineage>
        <taxon>Eukaryota</taxon>
        <taxon>Fungi</taxon>
        <taxon>Dikarya</taxon>
        <taxon>Ascomycota</taxon>
        <taxon>Pezizomycotina</taxon>
        <taxon>Sordariomycetes</taxon>
        <taxon>Sordariomycetidae</taxon>
        <taxon>Cephalothecales</taxon>
        <taxon>Cephalothecaceae</taxon>
        <taxon>Phialemonium</taxon>
    </lineage>
</organism>
<comment type="caution">
    <text evidence="2">The sequence shown here is derived from an EMBL/GenBank/DDBJ whole genome shotgun (WGS) entry which is preliminary data.</text>
</comment>